<reference evidence="9 10" key="1">
    <citation type="submission" date="2024-02" db="EMBL/GenBank/DDBJ databases">
        <title>Chromosome-scale genome assembly of the rough periwinkle Littorina saxatilis.</title>
        <authorList>
            <person name="De Jode A."/>
            <person name="Faria R."/>
            <person name="Formenti G."/>
            <person name="Sims Y."/>
            <person name="Smith T.P."/>
            <person name="Tracey A."/>
            <person name="Wood J.M.D."/>
            <person name="Zagrodzka Z.B."/>
            <person name="Johannesson K."/>
            <person name="Butlin R.K."/>
            <person name="Leder E.H."/>
        </authorList>
    </citation>
    <scope>NUCLEOTIDE SEQUENCE [LARGE SCALE GENOMIC DNA]</scope>
    <source>
        <strain evidence="9">Snail1</strain>
        <tissue evidence="9">Muscle</tissue>
    </source>
</reference>
<evidence type="ECO:0000259" key="8">
    <source>
        <dbReference type="PROSITE" id="PS50261"/>
    </source>
</evidence>
<protein>
    <recommendedName>
        <fullName evidence="8">G-protein coupled receptors family 2 profile 2 domain-containing protein</fullName>
    </recommendedName>
</protein>
<dbReference type="PROSITE" id="PS50261">
    <property type="entry name" value="G_PROTEIN_RECEP_F2_4"/>
    <property type="match status" value="1"/>
</dbReference>
<dbReference type="GO" id="GO:0016020">
    <property type="term" value="C:membrane"/>
    <property type="evidence" value="ECO:0007669"/>
    <property type="project" value="UniProtKB-SubCell"/>
</dbReference>
<evidence type="ECO:0000256" key="4">
    <source>
        <dbReference type="ARBA" id="ARBA00023136"/>
    </source>
</evidence>
<keyword evidence="10" id="KW-1185">Reference proteome</keyword>
<evidence type="ECO:0000256" key="7">
    <source>
        <dbReference type="SAM" id="SignalP"/>
    </source>
</evidence>
<feature type="region of interest" description="Disordered" evidence="5">
    <location>
        <begin position="25"/>
        <end position="49"/>
    </location>
</feature>
<evidence type="ECO:0000256" key="3">
    <source>
        <dbReference type="ARBA" id="ARBA00022989"/>
    </source>
</evidence>
<organism evidence="9 10">
    <name type="scientific">Littorina saxatilis</name>
    <dbReference type="NCBI Taxonomy" id="31220"/>
    <lineage>
        <taxon>Eukaryota</taxon>
        <taxon>Metazoa</taxon>
        <taxon>Spiralia</taxon>
        <taxon>Lophotrochozoa</taxon>
        <taxon>Mollusca</taxon>
        <taxon>Gastropoda</taxon>
        <taxon>Caenogastropoda</taxon>
        <taxon>Littorinimorpha</taxon>
        <taxon>Littorinoidea</taxon>
        <taxon>Littorinidae</taxon>
        <taxon>Littorina</taxon>
    </lineage>
</organism>
<feature type="transmembrane region" description="Helical" evidence="6">
    <location>
        <begin position="883"/>
        <end position="902"/>
    </location>
</feature>
<feature type="signal peptide" evidence="7">
    <location>
        <begin position="1"/>
        <end position="24"/>
    </location>
</feature>
<feature type="transmembrane region" description="Helical" evidence="6">
    <location>
        <begin position="789"/>
        <end position="813"/>
    </location>
</feature>
<proteinExistence type="predicted"/>
<evidence type="ECO:0000256" key="5">
    <source>
        <dbReference type="SAM" id="MobiDB-lite"/>
    </source>
</evidence>
<feature type="transmembrane region" description="Helical" evidence="6">
    <location>
        <begin position="908"/>
        <end position="931"/>
    </location>
</feature>
<comment type="subcellular location">
    <subcellularLocation>
        <location evidence="1">Membrane</location>
        <topology evidence="1">Multi-pass membrane protein</topology>
    </subcellularLocation>
</comment>
<feature type="transmembrane region" description="Helical" evidence="6">
    <location>
        <begin position="833"/>
        <end position="856"/>
    </location>
</feature>
<dbReference type="Proteomes" id="UP001374579">
    <property type="component" value="Unassembled WGS sequence"/>
</dbReference>
<accession>A0AAN9BU94</accession>
<keyword evidence="7" id="KW-0732">Signal</keyword>
<feature type="domain" description="G-protein coupled receptors family 2 profile 2" evidence="8">
    <location>
        <begin position="674"/>
        <end position="932"/>
    </location>
</feature>
<feature type="chain" id="PRO_5042843345" description="G-protein coupled receptors family 2 profile 2 domain-containing protein" evidence="7">
    <location>
        <begin position="25"/>
        <end position="965"/>
    </location>
</feature>
<evidence type="ECO:0000256" key="1">
    <source>
        <dbReference type="ARBA" id="ARBA00004141"/>
    </source>
</evidence>
<feature type="transmembrane region" description="Helical" evidence="6">
    <location>
        <begin position="750"/>
        <end position="768"/>
    </location>
</feature>
<comment type="caution">
    <text evidence="9">The sequence shown here is derived from an EMBL/GenBank/DDBJ whole genome shotgun (WGS) entry which is preliminary data.</text>
</comment>
<dbReference type="PANTHER" id="PTHR45902:SF1">
    <property type="entry name" value="LATROPHILIN RECEPTOR-LIKE PROTEIN A"/>
    <property type="match status" value="1"/>
</dbReference>
<evidence type="ECO:0000256" key="6">
    <source>
        <dbReference type="SAM" id="Phobius"/>
    </source>
</evidence>
<feature type="transmembrane region" description="Helical" evidence="6">
    <location>
        <begin position="673"/>
        <end position="699"/>
    </location>
</feature>
<evidence type="ECO:0000313" key="10">
    <source>
        <dbReference type="Proteomes" id="UP001374579"/>
    </source>
</evidence>
<evidence type="ECO:0000313" key="9">
    <source>
        <dbReference type="EMBL" id="KAK7111464.1"/>
    </source>
</evidence>
<dbReference type="AlphaFoldDB" id="A0AAN9BU94"/>
<feature type="compositionally biased region" description="Polar residues" evidence="5">
    <location>
        <begin position="105"/>
        <end position="117"/>
    </location>
</feature>
<dbReference type="PANTHER" id="PTHR45902">
    <property type="entry name" value="LATROPHILIN RECEPTOR-LIKE PROTEIN A"/>
    <property type="match status" value="1"/>
</dbReference>
<keyword evidence="2 6" id="KW-0812">Transmembrane</keyword>
<sequence>MAWYNPQWICLVIALNGFCTYNASTSSTTRKPVRTDSQSTSNDVSNVTTIPASNEDKRQLEFEATTAGTSHWIREGTSLVTPRFPGNTETEKHPTQILLTHHGNSENTSAGNPTEHSGSFHRSEENTRDTFTTHYSWNKETTSAKDFLLGYNPGVCRDGRYISEFKDTNPYVFPCECTPGCEMYGTCCPDNATDLMSASFTGCARSGWYVLTKCPAGWNDDSIRENCEEGRSMYPNEDLVSDPTTNVTYRNAFCALCHGVSSFTRWPLNISCNNFQKVYSAVTQREFLQLALASYCHVASSPPDGTYPRKCEDTEFSNIEIVGSCDTTRLSKGENYEKDAAANCLLYNAHILLVRYRFKVYQNLFCAICMGADPIRYDRPPDPIGKPQGEPPFFFLLGLSDRDDSLGERADRGCLPGLWRNLEEECQTLTCTPGKVLKNNTCITAISIVRGLSYYLNISLGPSDLVLLSISNLSVFHAEVKQHVLEKLADLSRAFRLSIFIDSWPSTSSPGLEQIAQVRATGFVHAYHNTSRDDAEFALVHTLFYTDWNIVFKDKSIRLTPTYISQPAKERLALPRELTIQYAPHGMLGPERNLVLLSPALICPYVKFSHNTFKLQAAGDRGENIRLVLTAVEGAAEVTDLRHTFLDEDSLYVCYDALKNLRRPTRGSAELDWQYVLTMVMMPLSMLCLLLTLAVYCLLPSLRTQPGLNTMCTCTALLLAQLSLLVAVHAQGTTSRPWCQVLGAVVHAAWLQVFCWTSICSVHMFRAFSAKTYGHGSLSSTSRCCSWQTACNIGISVVVPVFITGVVAVARFVTTNGRSVGYSAVSCYLESTVLVGVSMVLPASLLQLFNLTLFVLTVRRIHEVMRLNPRSEDQQESQRHVHVCARLSLLTGITWLIAFVAEGLNVDWLQFVSILANGGQGVMILLSYAATRRIVAMVAVKVGWEPRERSSSSQSTNSTFQSRNA</sequence>
<feature type="region of interest" description="Disordered" evidence="5">
    <location>
        <begin position="103"/>
        <end position="127"/>
    </location>
</feature>
<dbReference type="Gene3D" id="1.20.1070.10">
    <property type="entry name" value="Rhodopsin 7-helix transmembrane proteins"/>
    <property type="match status" value="1"/>
</dbReference>
<dbReference type="InterPro" id="IPR017981">
    <property type="entry name" value="GPCR_2-like_7TM"/>
</dbReference>
<dbReference type="GO" id="GO:0004930">
    <property type="term" value="F:G protein-coupled receptor activity"/>
    <property type="evidence" value="ECO:0007669"/>
    <property type="project" value="InterPro"/>
</dbReference>
<evidence type="ECO:0000256" key="2">
    <source>
        <dbReference type="ARBA" id="ARBA00022692"/>
    </source>
</evidence>
<dbReference type="Pfam" id="PF00002">
    <property type="entry name" value="7tm_2"/>
    <property type="match status" value="1"/>
</dbReference>
<dbReference type="GO" id="GO:0007166">
    <property type="term" value="P:cell surface receptor signaling pathway"/>
    <property type="evidence" value="ECO:0007669"/>
    <property type="project" value="InterPro"/>
</dbReference>
<gene>
    <name evidence="9" type="ORF">V1264_011090</name>
</gene>
<name>A0AAN9BU94_9CAEN</name>
<dbReference type="InterPro" id="IPR000832">
    <property type="entry name" value="GPCR_2_secretin-like"/>
</dbReference>
<dbReference type="EMBL" id="JBAMIC010000002">
    <property type="protein sequence ID" value="KAK7111464.1"/>
    <property type="molecule type" value="Genomic_DNA"/>
</dbReference>
<feature type="transmembrane region" description="Helical" evidence="6">
    <location>
        <begin position="711"/>
        <end position="730"/>
    </location>
</feature>
<dbReference type="InterPro" id="IPR053231">
    <property type="entry name" value="GPCR_LN-TM7"/>
</dbReference>
<keyword evidence="3 6" id="KW-1133">Transmembrane helix</keyword>
<keyword evidence="4 6" id="KW-0472">Membrane</keyword>